<feature type="transmembrane region" description="Helical" evidence="1">
    <location>
        <begin position="48"/>
        <end position="67"/>
    </location>
</feature>
<dbReference type="InterPro" id="IPR026841">
    <property type="entry name" value="Aur1/Ipt1"/>
</dbReference>
<evidence type="ECO:0000259" key="2">
    <source>
        <dbReference type="Pfam" id="PF14378"/>
    </source>
</evidence>
<keyword evidence="4" id="KW-1185">Reference proteome</keyword>
<dbReference type="GO" id="GO:0016020">
    <property type="term" value="C:membrane"/>
    <property type="evidence" value="ECO:0007669"/>
    <property type="project" value="UniProtKB-SubCell"/>
</dbReference>
<organism evidence="3 4">
    <name type="scientific">Sphingomonas changbaiensis NBRC 104936</name>
    <dbReference type="NCBI Taxonomy" id="1219043"/>
    <lineage>
        <taxon>Bacteria</taxon>
        <taxon>Pseudomonadati</taxon>
        <taxon>Pseudomonadota</taxon>
        <taxon>Alphaproteobacteria</taxon>
        <taxon>Sphingomonadales</taxon>
        <taxon>Sphingomonadaceae</taxon>
        <taxon>Sphingomonas</taxon>
    </lineage>
</organism>
<keyword evidence="1" id="KW-0472">Membrane</keyword>
<dbReference type="RefSeq" id="WP_046347233.1">
    <property type="nucleotide sequence ID" value="NZ_BBWU01000015.1"/>
</dbReference>
<feature type="transmembrane region" description="Helical" evidence="1">
    <location>
        <begin position="21"/>
        <end position="42"/>
    </location>
</feature>
<feature type="transmembrane region" description="Helical" evidence="1">
    <location>
        <begin position="183"/>
        <end position="202"/>
    </location>
</feature>
<feature type="domain" description="Inositolphosphotransferase Aur1/Ipt1" evidence="2">
    <location>
        <begin position="121"/>
        <end position="325"/>
    </location>
</feature>
<comment type="caution">
    <text evidence="3">The sequence shown here is derived from an EMBL/GenBank/DDBJ whole genome shotgun (WGS) entry which is preliminary data.</text>
</comment>
<evidence type="ECO:0000313" key="3">
    <source>
        <dbReference type="EMBL" id="GAO38378.1"/>
    </source>
</evidence>
<feature type="transmembrane region" description="Helical" evidence="1">
    <location>
        <begin position="293"/>
        <end position="312"/>
    </location>
</feature>
<protein>
    <recommendedName>
        <fullName evidence="2">Inositolphosphotransferase Aur1/Ipt1 domain-containing protein</fullName>
    </recommendedName>
</protein>
<gene>
    <name evidence="3" type="ORF">SCH01S_15_00030</name>
</gene>
<dbReference type="Pfam" id="PF14378">
    <property type="entry name" value="PAP2_3"/>
    <property type="match status" value="1"/>
</dbReference>
<name>A0A0E9MLK9_9SPHN</name>
<dbReference type="AlphaFoldDB" id="A0A0E9MLK9"/>
<keyword evidence="1" id="KW-0812">Transmembrane</keyword>
<dbReference type="Proteomes" id="UP000033202">
    <property type="component" value="Unassembled WGS sequence"/>
</dbReference>
<sequence>MARRAHAMTDFDAVIVKNTARFLLPLVIANSWAALVVSGVAWSEFYPVLLLFVSTAAMLGGGLYVGCRGVYRVIGKGPFLCIDSAAWVALGAGCLILLLPGFGAFKQLLLSQRGFVFDAALAGLERTVLGGASAWQLTHALFGSVWPTLIIGQIYSFWSLIFMAFPMAIPFVTRDGSRRAQMLIAWVLAWLLIGTFAAWVFASAGPCYYNDLVGPDPNFAALNARLRSMAAEARAAGLELSNIEFQSMLLKAQASGRYAPAGGISAMPSMHVAMATLIALAGWTARRSVGQVLTAYALVIWIASIHLGWHYAADGPVAAVMMLGVWRLSARIVQAIGGDRQVDATPDAEACVA</sequence>
<dbReference type="EMBL" id="BBWU01000015">
    <property type="protein sequence ID" value="GAO38378.1"/>
    <property type="molecule type" value="Genomic_DNA"/>
</dbReference>
<feature type="transmembrane region" description="Helical" evidence="1">
    <location>
        <begin position="79"/>
        <end position="102"/>
    </location>
</feature>
<proteinExistence type="predicted"/>
<dbReference type="STRING" id="1219043.SCH01S_15_00030"/>
<feature type="transmembrane region" description="Helical" evidence="1">
    <location>
        <begin position="258"/>
        <end position="281"/>
    </location>
</feature>
<evidence type="ECO:0000256" key="1">
    <source>
        <dbReference type="SAM" id="Phobius"/>
    </source>
</evidence>
<evidence type="ECO:0000313" key="4">
    <source>
        <dbReference type="Proteomes" id="UP000033202"/>
    </source>
</evidence>
<accession>A0A0E9MLK9</accession>
<feature type="transmembrane region" description="Helical" evidence="1">
    <location>
        <begin position="150"/>
        <end position="171"/>
    </location>
</feature>
<reference evidence="3 4" key="1">
    <citation type="submission" date="2015-04" db="EMBL/GenBank/DDBJ databases">
        <title>Whole genome shotgun sequence of Sphingomonas changbaiensis NBRC 104936.</title>
        <authorList>
            <person name="Katano-Makiyama Y."/>
            <person name="Hosoyama A."/>
            <person name="Hashimoto M."/>
            <person name="Noguchi M."/>
            <person name="Tsuchikane K."/>
            <person name="Ohji S."/>
            <person name="Yamazoe A."/>
            <person name="Ichikawa N."/>
            <person name="Kimura A."/>
            <person name="Fujita N."/>
        </authorList>
    </citation>
    <scope>NUCLEOTIDE SEQUENCE [LARGE SCALE GENOMIC DNA]</scope>
    <source>
        <strain evidence="3 4">NBRC 104936</strain>
    </source>
</reference>
<dbReference type="OrthoDB" id="9816314at2"/>
<keyword evidence="1" id="KW-1133">Transmembrane helix</keyword>